<dbReference type="SUPFAM" id="SSF53335">
    <property type="entry name" value="S-adenosyl-L-methionine-dependent methyltransferases"/>
    <property type="match status" value="1"/>
</dbReference>
<keyword evidence="4 5" id="KW-0694">RNA-binding</keyword>
<dbReference type="PROSITE" id="PS51686">
    <property type="entry name" value="SAM_MT_RSMB_NOP"/>
    <property type="match status" value="1"/>
</dbReference>
<dbReference type="GO" id="GO:0070475">
    <property type="term" value="P:rRNA base methylation"/>
    <property type="evidence" value="ECO:0007669"/>
    <property type="project" value="TreeGrafter"/>
</dbReference>
<organism evidence="9">
    <name type="scientific">Culicoides sonorensis</name>
    <name type="common">Biting midge</name>
    <dbReference type="NCBI Taxonomy" id="179676"/>
    <lineage>
        <taxon>Eukaryota</taxon>
        <taxon>Metazoa</taxon>
        <taxon>Ecdysozoa</taxon>
        <taxon>Arthropoda</taxon>
        <taxon>Hexapoda</taxon>
        <taxon>Insecta</taxon>
        <taxon>Pterygota</taxon>
        <taxon>Neoptera</taxon>
        <taxon>Endopterygota</taxon>
        <taxon>Diptera</taxon>
        <taxon>Nematocera</taxon>
        <taxon>Chironomoidea</taxon>
        <taxon>Ceratopogonidae</taxon>
        <taxon>Ceratopogoninae</taxon>
        <taxon>Culicoides</taxon>
        <taxon>Monoculicoides</taxon>
    </lineage>
</organism>
<dbReference type="Gene3D" id="3.30.70.1170">
    <property type="entry name" value="Sun protein, domain 3"/>
    <property type="match status" value="1"/>
</dbReference>
<dbReference type="Pfam" id="PF21153">
    <property type="entry name" value="NSUN5_N"/>
    <property type="match status" value="1"/>
</dbReference>
<keyword evidence="6" id="KW-0175">Coiled coil</keyword>
<evidence type="ECO:0000256" key="3">
    <source>
        <dbReference type="ARBA" id="ARBA00022691"/>
    </source>
</evidence>
<keyword evidence="3 5" id="KW-0949">S-adenosyl-L-methionine</keyword>
<evidence type="ECO:0000256" key="2">
    <source>
        <dbReference type="ARBA" id="ARBA00022679"/>
    </source>
</evidence>
<feature type="active site" description="Nucleophile" evidence="5">
    <location>
        <position position="369"/>
    </location>
</feature>
<accession>A0A336MLZ4</accession>
<evidence type="ECO:0000256" key="5">
    <source>
        <dbReference type="PROSITE-ProRule" id="PRU01023"/>
    </source>
</evidence>
<feature type="region of interest" description="Disordered" evidence="7">
    <location>
        <begin position="460"/>
        <end position="486"/>
    </location>
</feature>
<dbReference type="InterPro" id="IPR029063">
    <property type="entry name" value="SAM-dependent_MTases_sf"/>
</dbReference>
<evidence type="ECO:0000313" key="9">
    <source>
        <dbReference type="EMBL" id="SSX31442.1"/>
    </source>
</evidence>
<dbReference type="InterPro" id="IPR049561">
    <property type="entry name" value="NSUN5_7_fdxn-like"/>
</dbReference>
<dbReference type="Pfam" id="PF01189">
    <property type="entry name" value="Methyltr_RsmB-F"/>
    <property type="match status" value="1"/>
</dbReference>
<dbReference type="CDD" id="cd02440">
    <property type="entry name" value="AdoMet_MTases"/>
    <property type="match status" value="1"/>
</dbReference>
<dbReference type="InterPro" id="IPR049560">
    <property type="entry name" value="MeTrfase_RsmB-F_NOP2_cat"/>
</dbReference>
<dbReference type="GO" id="GO:0003723">
    <property type="term" value="F:RNA binding"/>
    <property type="evidence" value="ECO:0007669"/>
    <property type="project" value="UniProtKB-UniRule"/>
</dbReference>
<dbReference type="PANTHER" id="PTHR22807:SF4">
    <property type="entry name" value="28S RRNA (CYTOSINE-C(5))-METHYLTRANSFERASE"/>
    <property type="match status" value="1"/>
</dbReference>
<dbReference type="PANTHER" id="PTHR22807">
    <property type="entry name" value="NOP2 YEAST -RELATED NOL1/NOP2/FMU SUN DOMAIN-CONTAINING"/>
    <property type="match status" value="1"/>
</dbReference>
<dbReference type="EMBL" id="UFQT01001692">
    <property type="protein sequence ID" value="SSX31442.1"/>
    <property type="molecule type" value="Genomic_DNA"/>
</dbReference>
<reference evidence="9" key="1">
    <citation type="submission" date="2018-07" db="EMBL/GenBank/DDBJ databases">
        <authorList>
            <person name="Quirk P.G."/>
            <person name="Krulwich T.A."/>
        </authorList>
    </citation>
    <scope>NUCLEOTIDE SEQUENCE</scope>
</reference>
<evidence type="ECO:0000256" key="6">
    <source>
        <dbReference type="SAM" id="Coils"/>
    </source>
</evidence>
<feature type="binding site" evidence="5">
    <location>
        <position position="270"/>
    </location>
    <ligand>
        <name>S-adenosyl-L-methionine</name>
        <dbReference type="ChEBI" id="CHEBI:59789"/>
    </ligand>
</feature>
<evidence type="ECO:0000256" key="7">
    <source>
        <dbReference type="SAM" id="MobiDB-lite"/>
    </source>
</evidence>
<dbReference type="InterPro" id="IPR001678">
    <property type="entry name" value="MeTrfase_RsmB-F_NOP2_dom"/>
</dbReference>
<sequence>MIMDEPAQVKPKKINVPTQYREGAKILKQMVEEGKSLKNLVYNNQHLRISSMSKLMGLIQAHEQQLEEVIKKTEIFEKEKYLNPWLGRILISELLFGRKQLIGQSKPVQCVLSYQEELEKALASVEAKPKEQKLFKYNVPRYVRINTILMPYKDAIEYCEQEGWKLVSNEFDTYEEFLKAVQELDDETFMIDYHIKELLIFPKSSKRYWSTNEMKNEGKFLLQDKASCLPPFMLDPAKKSVVLDMCSAPGNKTVQLAAIMKNKGKIYAVEKDADRFKLLCETIEASGVKICQTIHSDITSIGPEQAPKVEYILLDPSCSGSGMLNRFVQDTDNEKDSQRLYKLSGLQYKLLFHAMTNFPNVQRIVYSTCSIYPEENEEVVLGALRHCKDFKLINAKELLGGYWTHTGSEEAYPRIGSNVIYSKTEHDLTIGFFVAVFIRCDEGEENEFYKEKQASKRPFVKNKNADEASKQNKYKKKKLQKEIDTE</sequence>
<dbReference type="PRINTS" id="PR02008">
    <property type="entry name" value="RCMTFAMILY"/>
</dbReference>
<protein>
    <submittedName>
        <fullName evidence="9">CSON003632 protein</fullName>
    </submittedName>
</protein>
<dbReference type="Gene3D" id="3.40.50.150">
    <property type="entry name" value="Vaccinia Virus protein VP39"/>
    <property type="match status" value="1"/>
</dbReference>
<evidence type="ECO:0000256" key="1">
    <source>
        <dbReference type="ARBA" id="ARBA00022603"/>
    </source>
</evidence>
<dbReference type="Pfam" id="PF21148">
    <property type="entry name" value="NSUN5_fdxn-like"/>
    <property type="match status" value="1"/>
</dbReference>
<dbReference type="AlphaFoldDB" id="A0A336MLZ4"/>
<gene>
    <name evidence="9" type="primary">CSON003632</name>
</gene>
<comment type="similarity">
    <text evidence="5">Belongs to the class I-like SAM-binding methyltransferase superfamily. RsmB/NOP family.</text>
</comment>
<dbReference type="GO" id="GO:0005730">
    <property type="term" value="C:nucleolus"/>
    <property type="evidence" value="ECO:0007669"/>
    <property type="project" value="TreeGrafter"/>
</dbReference>
<proteinExistence type="inferred from homology"/>
<name>A0A336MLZ4_CULSO</name>
<dbReference type="InterPro" id="IPR048889">
    <property type="entry name" value="NSUN5_RCM1_N"/>
</dbReference>
<dbReference type="GO" id="GO:0008173">
    <property type="term" value="F:RNA methyltransferase activity"/>
    <property type="evidence" value="ECO:0007669"/>
    <property type="project" value="InterPro"/>
</dbReference>
<feature type="domain" description="SAM-dependent MTase RsmB/NOP-type" evidence="8">
    <location>
        <begin position="131"/>
        <end position="440"/>
    </location>
</feature>
<feature type="coiled-coil region" evidence="6">
    <location>
        <begin position="52"/>
        <end position="79"/>
    </location>
</feature>
<feature type="binding site" evidence="5">
    <location>
        <position position="297"/>
    </location>
    <ligand>
        <name>S-adenosyl-L-methionine</name>
        <dbReference type="ChEBI" id="CHEBI:59789"/>
    </ligand>
</feature>
<dbReference type="OMA" id="TEQAGCE"/>
<feature type="binding site" evidence="5">
    <location>
        <position position="315"/>
    </location>
    <ligand>
        <name>S-adenosyl-L-methionine</name>
        <dbReference type="ChEBI" id="CHEBI:59789"/>
    </ligand>
</feature>
<dbReference type="VEuPathDB" id="VectorBase:CSON003632"/>
<evidence type="ECO:0000256" key="4">
    <source>
        <dbReference type="ARBA" id="ARBA00022884"/>
    </source>
</evidence>
<keyword evidence="1 5" id="KW-0489">Methyltransferase</keyword>
<evidence type="ECO:0000259" key="8">
    <source>
        <dbReference type="PROSITE" id="PS51686"/>
    </source>
</evidence>
<dbReference type="InterPro" id="IPR023267">
    <property type="entry name" value="RCMT"/>
</dbReference>
<keyword evidence="2 5" id="KW-0808">Transferase</keyword>
<feature type="binding site" evidence="5">
    <location>
        <begin position="246"/>
        <end position="252"/>
    </location>
    <ligand>
        <name>S-adenosyl-L-methionine</name>
        <dbReference type="ChEBI" id="CHEBI:59789"/>
    </ligand>
</feature>